<dbReference type="InParanoid" id="B0WJK7"/>
<dbReference type="VEuPathDB" id="VectorBase:CPIJ006874"/>
<accession>B0WJK7</accession>
<dbReference type="EMBL" id="DS231961">
    <property type="protein sequence ID" value="EDS29234.1"/>
    <property type="molecule type" value="Genomic_DNA"/>
</dbReference>
<dbReference type="HOGENOM" id="CLU_431003_0_0_1"/>
<protein>
    <submittedName>
        <fullName evidence="2 3">Uncharacterized protein</fullName>
    </submittedName>
</protein>
<dbReference type="EnsemblMetazoa" id="CPIJ006874-RA">
    <property type="protein sequence ID" value="CPIJ006874-PA"/>
    <property type="gene ID" value="CPIJ006874"/>
</dbReference>
<name>B0WJK7_CULQU</name>
<dbReference type="AlphaFoldDB" id="B0WJK7"/>
<evidence type="ECO:0000313" key="3">
    <source>
        <dbReference type="EnsemblMetazoa" id="CPIJ006874-PA"/>
    </source>
</evidence>
<reference evidence="2" key="1">
    <citation type="submission" date="2007-03" db="EMBL/GenBank/DDBJ databases">
        <title>Annotation of Culex pipiens quinquefasciatus.</title>
        <authorList>
            <consortium name="The Broad Institute Genome Sequencing Platform"/>
            <person name="Atkinson P.W."/>
            <person name="Hemingway J."/>
            <person name="Christensen B.M."/>
            <person name="Higgs S."/>
            <person name="Kodira C."/>
            <person name="Hannick L."/>
            <person name="Megy K."/>
            <person name="O'Leary S."/>
            <person name="Pearson M."/>
            <person name="Haas B.J."/>
            <person name="Mauceli E."/>
            <person name="Wortman J.R."/>
            <person name="Lee N.H."/>
            <person name="Guigo R."/>
            <person name="Stanke M."/>
            <person name="Alvarado L."/>
            <person name="Amedeo P."/>
            <person name="Antoine C.H."/>
            <person name="Arensburger P."/>
            <person name="Bidwell S.L."/>
            <person name="Crawford M."/>
            <person name="Camaro F."/>
            <person name="Devon K."/>
            <person name="Engels R."/>
            <person name="Hammond M."/>
            <person name="Howarth C."/>
            <person name="Koehrsen M."/>
            <person name="Lawson D."/>
            <person name="Montgomery P."/>
            <person name="Nene V."/>
            <person name="Nusbaum C."/>
            <person name="Puiu D."/>
            <person name="Romero-Severson J."/>
            <person name="Severson D.W."/>
            <person name="Shumway M."/>
            <person name="Sisk P."/>
            <person name="Stolte C."/>
            <person name="Zeng Q."/>
            <person name="Eisenstadt E."/>
            <person name="Fraser-Liggett C."/>
            <person name="Strausberg R."/>
            <person name="Galagan J."/>
            <person name="Birren B."/>
            <person name="Collins F.H."/>
        </authorList>
    </citation>
    <scope>NUCLEOTIDE SEQUENCE [LARGE SCALE GENOMIC DNA]</scope>
    <source>
        <strain evidence="2">JHB</strain>
    </source>
</reference>
<evidence type="ECO:0000313" key="2">
    <source>
        <dbReference type="EMBL" id="EDS29234.1"/>
    </source>
</evidence>
<evidence type="ECO:0000313" key="4">
    <source>
        <dbReference type="Proteomes" id="UP000002320"/>
    </source>
</evidence>
<gene>
    <name evidence="3" type="primary">6039256</name>
    <name evidence="2" type="ORF">CpipJ_CPIJ006874</name>
</gene>
<keyword evidence="4" id="KW-1185">Reference proteome</keyword>
<dbReference type="OrthoDB" id="7744623at2759"/>
<feature type="chain" id="PRO_5014566775" evidence="1">
    <location>
        <begin position="19"/>
        <end position="635"/>
    </location>
</feature>
<keyword evidence="1" id="KW-0732">Signal</keyword>
<feature type="signal peptide" evidence="1">
    <location>
        <begin position="1"/>
        <end position="18"/>
    </location>
</feature>
<organism>
    <name type="scientific">Culex quinquefasciatus</name>
    <name type="common">Southern house mosquito</name>
    <name type="synonym">Culex pungens</name>
    <dbReference type="NCBI Taxonomy" id="7176"/>
    <lineage>
        <taxon>Eukaryota</taxon>
        <taxon>Metazoa</taxon>
        <taxon>Ecdysozoa</taxon>
        <taxon>Arthropoda</taxon>
        <taxon>Hexapoda</taxon>
        <taxon>Insecta</taxon>
        <taxon>Pterygota</taxon>
        <taxon>Neoptera</taxon>
        <taxon>Endopterygota</taxon>
        <taxon>Diptera</taxon>
        <taxon>Nematocera</taxon>
        <taxon>Culicoidea</taxon>
        <taxon>Culicidae</taxon>
        <taxon>Culicinae</taxon>
        <taxon>Culicini</taxon>
        <taxon>Culex</taxon>
        <taxon>Culex</taxon>
    </lineage>
</organism>
<sequence length="635" mass="73036">MKPPTFILLLLLASPTTATFTPEALDYVLRCIEYEASVAGGTLTLILYDLAPMFPFDNILNAILQSPRLEHVVKYVVNGSYHANLVNLPWHPSMFLIHPGYDVAHLMRSSADIKAVLKLFNPTTKVLVFVDFNNMNLVVTVFEKVFNVGFVSMVFFDSVAMRADLWNRVSGMRWTRVPPPMYLFTWMRRVGLLASDEVADILDLTAFDYERMEPWYVVLDIRIMKPSTLILLLLLSSPTSATYTPEALDYVLRCVEYEASVAGGTLSLILYDIAPKNPFDNILNAILQSPRLAHVVKYVVNGTYQEDLVALPWHPSMLLIHPGSDVRHLMRPRTSRDMKLVLELFNPTAKALVFVDFNNFDLLGTVFQEVFNVGFVSMVFFDSVAMRADLWNRISGMRWTRVPPPLYLFTWIRRSMTGVNITYYRDLRPLTDFDWNVRWVKEVASYLNTQASQYLTYCDPLSGVALQKCLTEQKQQLSGVDIKLETMQMHLEAYPSIASQSMFRKMFVQGSISVFDTVPGVGLLVVEEVADVLDLTAFDYERMEPWYVVLDITHQEGSEFFQTRWRYENLEIFRYVRSLLLEAGVVGFWKHVYRSIHRDMCIGRRHRVQIENKVDLDFEDMQPAWVALLSTTQNG</sequence>
<dbReference type="VEuPathDB" id="VectorBase:CQUJHB020408"/>
<dbReference type="KEGG" id="cqu:CpipJ_CPIJ006874"/>
<evidence type="ECO:0000256" key="1">
    <source>
        <dbReference type="SAM" id="SignalP"/>
    </source>
</evidence>
<dbReference type="Proteomes" id="UP000002320">
    <property type="component" value="Unassembled WGS sequence"/>
</dbReference>
<proteinExistence type="predicted"/>
<reference evidence="3" key="2">
    <citation type="submission" date="2020-05" db="UniProtKB">
        <authorList>
            <consortium name="EnsemblMetazoa"/>
        </authorList>
    </citation>
    <scope>IDENTIFICATION</scope>
    <source>
        <strain evidence="3">JHB</strain>
    </source>
</reference>